<evidence type="ECO:0000313" key="3">
    <source>
        <dbReference type="Proteomes" id="UP000391919"/>
    </source>
</evidence>
<protein>
    <submittedName>
        <fullName evidence="2">Uncharacterized protein</fullName>
    </submittedName>
</protein>
<feature type="compositionally biased region" description="Basic and acidic residues" evidence="1">
    <location>
        <begin position="22"/>
        <end position="45"/>
    </location>
</feature>
<dbReference type="AlphaFoldDB" id="A0A5J4JNN4"/>
<gene>
    <name evidence="2" type="ORF">BpJC7_19070</name>
</gene>
<feature type="region of interest" description="Disordered" evidence="1">
    <location>
        <begin position="1"/>
        <end position="75"/>
    </location>
</feature>
<reference evidence="2 3" key="1">
    <citation type="submission" date="2019-09" db="EMBL/GenBank/DDBJ databases">
        <title>Draft genome sequence of Bacillus sp. JC-7.</title>
        <authorList>
            <person name="Tanaka N."/>
            <person name="Shiwa Y."/>
            <person name="Fujita N."/>
            <person name="Tanasupawat S."/>
        </authorList>
    </citation>
    <scope>NUCLEOTIDE SEQUENCE [LARGE SCALE GENOMIC DNA]</scope>
    <source>
        <strain evidence="2 3">JC-7</strain>
    </source>
</reference>
<dbReference type="Proteomes" id="UP000391919">
    <property type="component" value="Unassembled WGS sequence"/>
</dbReference>
<keyword evidence="3" id="KW-1185">Reference proteome</keyword>
<accession>A0A5J4JNN4</accession>
<comment type="caution">
    <text evidence="2">The sequence shown here is derived from an EMBL/GenBank/DDBJ whole genome shotgun (WGS) entry which is preliminary data.</text>
</comment>
<evidence type="ECO:0000256" key="1">
    <source>
        <dbReference type="SAM" id="MobiDB-lite"/>
    </source>
</evidence>
<proteinExistence type="predicted"/>
<name>A0A5J4JNN4_9BACI</name>
<organism evidence="2 3">
    <name type="scientific">Weizmannia acidilactici</name>
    <dbReference type="NCBI Taxonomy" id="2607726"/>
    <lineage>
        <taxon>Bacteria</taxon>
        <taxon>Bacillati</taxon>
        <taxon>Bacillota</taxon>
        <taxon>Bacilli</taxon>
        <taxon>Bacillales</taxon>
        <taxon>Bacillaceae</taxon>
        <taxon>Heyndrickxia</taxon>
    </lineage>
</organism>
<evidence type="ECO:0000313" key="2">
    <source>
        <dbReference type="EMBL" id="GER70604.1"/>
    </source>
</evidence>
<sequence>MGQGKLFSYKRKGHPGNFPKDQMTDEKQHKGSNYDEEQMIPHEAFKNSMHHHQAKRAPSADGALFRRRQEPAQAA</sequence>
<dbReference type="RefSeq" id="WP_151698120.1">
    <property type="nucleotide sequence ID" value="NZ_BKZP01000045.1"/>
</dbReference>
<dbReference type="EMBL" id="BKZQ01000023">
    <property type="protein sequence ID" value="GER70604.1"/>
    <property type="molecule type" value="Genomic_DNA"/>
</dbReference>